<comment type="similarity">
    <text evidence="1 2">Belongs to the TonB-dependent receptor family.</text>
</comment>
<dbReference type="CDD" id="cd01347">
    <property type="entry name" value="ligand_gated_channel"/>
    <property type="match status" value="1"/>
</dbReference>
<dbReference type="Proteomes" id="UP001197214">
    <property type="component" value="Unassembled WGS sequence"/>
</dbReference>
<dbReference type="PANTHER" id="PTHR40980">
    <property type="entry name" value="PLUG DOMAIN-CONTAINING PROTEIN"/>
    <property type="match status" value="1"/>
</dbReference>
<feature type="domain" description="TonB-dependent receptor plug" evidence="5">
    <location>
        <begin position="127"/>
        <end position="231"/>
    </location>
</feature>
<dbReference type="Pfam" id="PF13620">
    <property type="entry name" value="CarboxypepD_reg"/>
    <property type="match status" value="1"/>
</dbReference>
<dbReference type="InterPro" id="IPR012910">
    <property type="entry name" value="Plug_dom"/>
</dbReference>
<comment type="caution">
    <text evidence="6">The sequence shown here is derived from an EMBL/GenBank/DDBJ whole genome shotgun (WGS) entry which is preliminary data.</text>
</comment>
<keyword evidence="3" id="KW-0732">Signal</keyword>
<keyword evidence="1 2" id="KW-0472">Membrane</keyword>
<dbReference type="InterPro" id="IPR010104">
    <property type="entry name" value="TonB_rcpt_bac"/>
</dbReference>
<accession>A0ABS6XL38</accession>
<gene>
    <name evidence="6" type="ORF">KY084_08230</name>
</gene>
<organism evidence="6 7">
    <name type="scientific">Stakelama flava</name>
    <dbReference type="NCBI Taxonomy" id="2860338"/>
    <lineage>
        <taxon>Bacteria</taxon>
        <taxon>Pseudomonadati</taxon>
        <taxon>Pseudomonadota</taxon>
        <taxon>Alphaproteobacteria</taxon>
        <taxon>Sphingomonadales</taxon>
        <taxon>Sphingomonadaceae</taxon>
        <taxon>Stakelama</taxon>
    </lineage>
</organism>
<dbReference type="EMBL" id="JAHWZX010000006">
    <property type="protein sequence ID" value="MBW4330861.1"/>
    <property type="molecule type" value="Genomic_DNA"/>
</dbReference>
<dbReference type="InterPro" id="IPR000531">
    <property type="entry name" value="Beta-barrel_TonB"/>
</dbReference>
<keyword evidence="6" id="KW-0675">Receptor</keyword>
<feature type="signal peptide" evidence="3">
    <location>
        <begin position="1"/>
        <end position="26"/>
    </location>
</feature>
<name>A0ABS6XL38_9SPHN</name>
<protein>
    <submittedName>
        <fullName evidence="6">TonB-dependent receptor</fullName>
    </submittedName>
</protein>
<keyword evidence="1" id="KW-0813">Transport</keyword>
<dbReference type="PROSITE" id="PS52016">
    <property type="entry name" value="TONB_DEPENDENT_REC_3"/>
    <property type="match status" value="1"/>
</dbReference>
<keyword evidence="1" id="KW-0812">Transmembrane</keyword>
<comment type="subcellular location">
    <subcellularLocation>
        <location evidence="1">Cell outer membrane</location>
        <topology evidence="1">Multi-pass membrane protein</topology>
    </subcellularLocation>
</comment>
<keyword evidence="7" id="KW-1185">Reference proteome</keyword>
<dbReference type="Pfam" id="PF00593">
    <property type="entry name" value="TonB_dep_Rec_b-barrel"/>
    <property type="match status" value="1"/>
</dbReference>
<keyword evidence="2" id="KW-0798">TonB box</keyword>
<evidence type="ECO:0000259" key="4">
    <source>
        <dbReference type="Pfam" id="PF00593"/>
    </source>
</evidence>
<proteinExistence type="inferred from homology"/>
<evidence type="ECO:0000256" key="3">
    <source>
        <dbReference type="SAM" id="SignalP"/>
    </source>
</evidence>
<dbReference type="InterPro" id="IPR039426">
    <property type="entry name" value="TonB-dep_rcpt-like"/>
</dbReference>
<feature type="domain" description="TonB-dependent receptor-like beta-barrel" evidence="4">
    <location>
        <begin position="442"/>
        <end position="894"/>
    </location>
</feature>
<evidence type="ECO:0000256" key="1">
    <source>
        <dbReference type="PROSITE-ProRule" id="PRU01360"/>
    </source>
</evidence>
<dbReference type="Pfam" id="PF07715">
    <property type="entry name" value="Plug"/>
    <property type="match status" value="1"/>
</dbReference>
<evidence type="ECO:0000313" key="6">
    <source>
        <dbReference type="EMBL" id="MBW4330861.1"/>
    </source>
</evidence>
<dbReference type="PANTHER" id="PTHR40980:SF4">
    <property type="entry name" value="TONB-DEPENDENT RECEPTOR-LIKE BETA-BARREL DOMAIN-CONTAINING PROTEIN"/>
    <property type="match status" value="1"/>
</dbReference>
<evidence type="ECO:0000256" key="2">
    <source>
        <dbReference type="RuleBase" id="RU003357"/>
    </source>
</evidence>
<dbReference type="NCBIfam" id="TIGR01782">
    <property type="entry name" value="TonB-Xanth-Caul"/>
    <property type="match status" value="1"/>
</dbReference>
<dbReference type="RefSeq" id="WP_219238076.1">
    <property type="nucleotide sequence ID" value="NZ_JAHWZX010000006.1"/>
</dbReference>
<reference evidence="6 7" key="1">
    <citation type="submission" date="2021-07" db="EMBL/GenBank/DDBJ databases">
        <title>Stakelama flava sp. nov., a novel endophytic bacterium isolated from branch of Kandelia candel.</title>
        <authorList>
            <person name="Tuo L."/>
        </authorList>
    </citation>
    <scope>NUCLEOTIDE SEQUENCE [LARGE SCALE GENOMIC DNA]</scope>
    <source>
        <strain evidence="6 7">CBK3Z-3</strain>
    </source>
</reference>
<keyword evidence="1" id="KW-0998">Cell outer membrane</keyword>
<sequence length="930" mass="102385">MSRFSTMRVRLLLGTAALALPAAAHAGDVTGTVSDATATRILEGAQITLVELGRTAEADTNGQYRFADVPAGTYTLRARYLGVAPVDASVTVPADGVVRSDLVLGTPTSDILVIGQQANLFGALNRKRSADGVEDVITRDAVGQFPDQNVAESLRRLPGINILDDQGEGRFVSVRGLDPNLNSSSLNGLRIPAPESDVREVALDVVSSDQVESIEVKKTLTPDMDGDTIGGSIEINTTSAFDRKKDLLTAKMEGSYNYKRESFTPKAGLDFATRVTDNFGIAGGISYYKRKFSTDNVETGGWDVADGVAFADQPEFRDYDVTRKRTSASLSFDYKPSDTTTLYARGVFSQFDDQEYRNRLTFSFDEDPTSGDATSAYWSDADGEIKVERDLKDRFERQRIRTLTLGGTTETGPWKLTYQGGWTKSSEKEAGSLDPVRFSHKFEGEGLGVNFDYSDPAIPSYTITSGGTAFFDPATYSFDKIERTTLSDSQDEEYSAKGDVARSFAMDGGEFTLQAGIKQRWRTKMYNLQQDDYGDYDGDLTFADLLGDPSYDLANIAPAYDWGKTRDFFYGNVGDFELDEDGTIYDSAADDYKAREDILAGYALGRWDSEALRIIGGVRMERTFNRLKGNLVEEETGNCGDAVCVSPVAFERSYTSWLPSLNVRFAAGSGVVLRAAAYRSLVRPNLSDLAPRFLVNEDDEAEVGNPYLVPYKAWNFDAEASYYFTRSGAVSLAFFHKEIDDFIVDQRTDMPGTYQGVAYTELTVPVNGETAKVTGLEASLSQVLDFLPGPFDGLLVQLNYTYTDATGTIYTDGDASDPRDIPLPTSSKHTFNAVLGYEKGPISLRAAGTYRGKYLDELGDEASDDRYVARHFQLDLSARYDITKTIQLYADWINVNNEPYFAYQNLAGAKRLLQYETYGPTVKGGVKLKF</sequence>
<evidence type="ECO:0000313" key="7">
    <source>
        <dbReference type="Proteomes" id="UP001197214"/>
    </source>
</evidence>
<keyword evidence="1" id="KW-1134">Transmembrane beta strand</keyword>
<feature type="chain" id="PRO_5045797237" evidence="3">
    <location>
        <begin position="27"/>
        <end position="930"/>
    </location>
</feature>
<evidence type="ECO:0000259" key="5">
    <source>
        <dbReference type="Pfam" id="PF07715"/>
    </source>
</evidence>